<reference evidence="1 2" key="1">
    <citation type="submission" date="2024-01" db="EMBL/GenBank/DDBJ databases">
        <title>novel species in genus Adlercreutzia.</title>
        <authorList>
            <person name="Liu X."/>
        </authorList>
    </citation>
    <scope>NUCLEOTIDE SEQUENCE [LARGE SCALE GENOMIC DNA]</scope>
    <source>
        <strain evidence="1 2">R7</strain>
    </source>
</reference>
<evidence type="ECO:0000313" key="2">
    <source>
        <dbReference type="Proteomes" id="UP001349994"/>
    </source>
</evidence>
<dbReference type="InterPro" id="IPR024524">
    <property type="entry name" value="DUF3800"/>
</dbReference>
<dbReference type="RefSeq" id="WP_338210837.1">
    <property type="nucleotide sequence ID" value="NZ_JAYMFF010000015.1"/>
</dbReference>
<evidence type="ECO:0000313" key="1">
    <source>
        <dbReference type="EMBL" id="MEC4176498.1"/>
    </source>
</evidence>
<protein>
    <submittedName>
        <fullName evidence="1">DUF3800 domain-containing protein</fullName>
    </submittedName>
</protein>
<dbReference type="Pfam" id="PF12686">
    <property type="entry name" value="DUF3800"/>
    <property type="match status" value="1"/>
</dbReference>
<comment type="caution">
    <text evidence="1">The sequence shown here is derived from an EMBL/GenBank/DDBJ whole genome shotgun (WGS) entry which is preliminary data.</text>
</comment>
<accession>A0ABU6IJ57</accession>
<proteinExistence type="predicted"/>
<keyword evidence="2" id="KW-1185">Reference proteome</keyword>
<sequence>MSELSIFIDESGDYGPNSDFYLLTLVFHDQRSSINTQVDALAAQLQSMGESSRRALHTGPMVRKEDEYRDAPLERRRKLFALLFGFARKCGISYKTFAIDKRQYPDPFQLKARLARGVSLFFQSHTGYFTSFDRAIAYYDNGQAIVTNIVNTVFGAIFFDVEIRRVQPSDYRLFQCADLICTLELLKAKESRRLPLSRSEEIFFESRRKLKKNHLKQLERLSFEARQ</sequence>
<name>A0ABU6IJ57_9ACTN</name>
<dbReference type="EMBL" id="JAYMFF010000015">
    <property type="protein sequence ID" value="MEC4176498.1"/>
    <property type="molecule type" value="Genomic_DNA"/>
</dbReference>
<organism evidence="1 2">
    <name type="scientific">Adlercreutzia wanghongyangiae</name>
    <dbReference type="NCBI Taxonomy" id="3111451"/>
    <lineage>
        <taxon>Bacteria</taxon>
        <taxon>Bacillati</taxon>
        <taxon>Actinomycetota</taxon>
        <taxon>Coriobacteriia</taxon>
        <taxon>Eggerthellales</taxon>
        <taxon>Eggerthellaceae</taxon>
        <taxon>Adlercreutzia</taxon>
    </lineage>
</organism>
<dbReference type="Proteomes" id="UP001349994">
    <property type="component" value="Unassembled WGS sequence"/>
</dbReference>
<gene>
    <name evidence="1" type="ORF">VIN30_08585</name>
</gene>